<dbReference type="Proteomes" id="UP000663828">
    <property type="component" value="Unassembled WGS sequence"/>
</dbReference>
<name>A0A815WRX9_ADIRI</name>
<dbReference type="AlphaFoldDB" id="A0A815WRX9"/>
<organism evidence="1 2">
    <name type="scientific">Adineta ricciae</name>
    <name type="common">Rotifer</name>
    <dbReference type="NCBI Taxonomy" id="249248"/>
    <lineage>
        <taxon>Eukaryota</taxon>
        <taxon>Metazoa</taxon>
        <taxon>Spiralia</taxon>
        <taxon>Gnathifera</taxon>
        <taxon>Rotifera</taxon>
        <taxon>Eurotatoria</taxon>
        <taxon>Bdelloidea</taxon>
        <taxon>Adinetida</taxon>
        <taxon>Adinetidae</taxon>
        <taxon>Adineta</taxon>
    </lineage>
</organism>
<evidence type="ECO:0000313" key="1">
    <source>
        <dbReference type="EMBL" id="CAF1549545.1"/>
    </source>
</evidence>
<sequence>MTDFAEISSVNLNEYEVSRCVFHNESFKDEQLDTIIINLIKSCGFKDSNPDCIRVLRTCLFNVYQDLLMRLKQHMESLGSSVTFQDAFERTLDEVLSSNLRELYCYMKHEH</sequence>
<proteinExistence type="predicted"/>
<gene>
    <name evidence="1" type="ORF">XAT740_LOCUS42784</name>
</gene>
<dbReference type="EMBL" id="CAJNOR010005176">
    <property type="protein sequence ID" value="CAF1549545.1"/>
    <property type="molecule type" value="Genomic_DNA"/>
</dbReference>
<protein>
    <submittedName>
        <fullName evidence="1">Uncharacterized protein</fullName>
    </submittedName>
</protein>
<keyword evidence="2" id="KW-1185">Reference proteome</keyword>
<reference evidence="1" key="1">
    <citation type="submission" date="2021-02" db="EMBL/GenBank/DDBJ databases">
        <authorList>
            <person name="Nowell W R."/>
        </authorList>
    </citation>
    <scope>NUCLEOTIDE SEQUENCE</scope>
</reference>
<comment type="caution">
    <text evidence="1">The sequence shown here is derived from an EMBL/GenBank/DDBJ whole genome shotgun (WGS) entry which is preliminary data.</text>
</comment>
<accession>A0A815WRX9</accession>
<evidence type="ECO:0000313" key="2">
    <source>
        <dbReference type="Proteomes" id="UP000663828"/>
    </source>
</evidence>